<reference evidence="4" key="1">
    <citation type="journal article" date="2020" name="MBio">
        <title>Horizontal gene transfer to a defensive symbiont with a reduced genome amongst a multipartite beetle microbiome.</title>
        <authorList>
            <person name="Waterworth S.C."/>
            <person name="Florez L.V."/>
            <person name="Rees E.R."/>
            <person name="Hertweck C."/>
            <person name="Kaltenpoth M."/>
            <person name="Kwan J.C."/>
        </authorList>
    </citation>
    <scope>NUCLEOTIDE SEQUENCE [LARGE SCALE GENOMIC DNA]</scope>
</reference>
<proteinExistence type="predicted"/>
<feature type="signal peptide" evidence="2">
    <location>
        <begin position="1"/>
        <end position="23"/>
    </location>
</feature>
<name>A0A7V8FKB5_STEMA</name>
<feature type="region of interest" description="Disordered" evidence="1">
    <location>
        <begin position="111"/>
        <end position="132"/>
    </location>
</feature>
<dbReference type="NCBIfam" id="NF033807">
    <property type="entry name" value="CopL_fam"/>
    <property type="match status" value="1"/>
</dbReference>
<evidence type="ECO:0000313" key="4">
    <source>
        <dbReference type="Proteomes" id="UP000487117"/>
    </source>
</evidence>
<evidence type="ECO:0000313" key="3">
    <source>
        <dbReference type="EMBL" id="KAF1017641.1"/>
    </source>
</evidence>
<organism evidence="3 4">
    <name type="scientific">Stenotrophomonas maltophilia</name>
    <name type="common">Pseudomonas maltophilia</name>
    <name type="synonym">Xanthomonas maltophilia</name>
    <dbReference type="NCBI Taxonomy" id="40324"/>
    <lineage>
        <taxon>Bacteria</taxon>
        <taxon>Pseudomonadati</taxon>
        <taxon>Pseudomonadota</taxon>
        <taxon>Gammaproteobacteria</taxon>
        <taxon>Lysobacterales</taxon>
        <taxon>Lysobacteraceae</taxon>
        <taxon>Stenotrophomonas</taxon>
        <taxon>Stenotrophomonas maltophilia group</taxon>
    </lineage>
</organism>
<keyword evidence="2" id="KW-0732">Signal</keyword>
<feature type="chain" id="PRO_5031203915" description="CopY family transcriptional regulator" evidence="2">
    <location>
        <begin position="24"/>
        <end position="132"/>
    </location>
</feature>
<accession>A0A7V8FKB5</accession>
<feature type="compositionally biased region" description="Pro residues" evidence="1">
    <location>
        <begin position="119"/>
        <end position="132"/>
    </location>
</feature>
<comment type="caution">
    <text evidence="3">The sequence shown here is derived from an EMBL/GenBank/DDBJ whole genome shotgun (WGS) entry which is preliminary data.</text>
</comment>
<evidence type="ECO:0000256" key="1">
    <source>
        <dbReference type="SAM" id="MobiDB-lite"/>
    </source>
</evidence>
<feature type="region of interest" description="Disordered" evidence="1">
    <location>
        <begin position="49"/>
        <end position="76"/>
    </location>
</feature>
<dbReference type="Proteomes" id="UP000487117">
    <property type="component" value="Unassembled WGS sequence"/>
</dbReference>
<sequence length="132" mass="13326">MSAPSLLLRIVLMLSLLLNGLNAALASGHEDMVRHAAPVAALGHAGMADCPHHSGASAEGVADDATPQADASGHDAHAQINDCMRSCAQHPLLAVQPLPFLAAPGPAIAPPVMARDGRPSPPLPPASRPPIG</sequence>
<evidence type="ECO:0000256" key="2">
    <source>
        <dbReference type="SAM" id="SignalP"/>
    </source>
</evidence>
<dbReference type="EMBL" id="WNDS01000001">
    <property type="protein sequence ID" value="KAF1017641.1"/>
    <property type="molecule type" value="Genomic_DNA"/>
</dbReference>
<evidence type="ECO:0008006" key="5">
    <source>
        <dbReference type="Google" id="ProtNLM"/>
    </source>
</evidence>
<protein>
    <recommendedName>
        <fullName evidence="5">CopY family transcriptional regulator</fullName>
    </recommendedName>
</protein>
<dbReference type="AlphaFoldDB" id="A0A7V8FKB5"/>
<dbReference type="InterPro" id="IPR048034">
    <property type="entry name" value="CopL-like"/>
</dbReference>
<gene>
    <name evidence="3" type="ORF">GAK31_00909</name>
</gene>